<dbReference type="AlphaFoldDB" id="A0A9W9V7U9"/>
<proteinExistence type="inferred from homology"/>
<reference evidence="12" key="2">
    <citation type="journal article" date="2023" name="IMA Fungus">
        <title>Comparative genomic study of the Penicillium genus elucidates a diverse pangenome and 15 lateral gene transfer events.</title>
        <authorList>
            <person name="Petersen C."/>
            <person name="Sorensen T."/>
            <person name="Nielsen M.R."/>
            <person name="Sondergaard T.E."/>
            <person name="Sorensen J.L."/>
            <person name="Fitzpatrick D.A."/>
            <person name="Frisvad J.C."/>
            <person name="Nielsen K.L."/>
        </authorList>
    </citation>
    <scope>NUCLEOTIDE SEQUENCE</scope>
    <source>
        <strain evidence="12">IBT 3081</strain>
    </source>
</reference>
<reference evidence="12" key="1">
    <citation type="submission" date="2022-12" db="EMBL/GenBank/DDBJ databases">
        <authorList>
            <person name="Petersen C."/>
        </authorList>
    </citation>
    <scope>NUCLEOTIDE SEQUENCE</scope>
    <source>
        <strain evidence="12">IBT 3081</strain>
    </source>
</reference>
<dbReference type="GO" id="GO:0004655">
    <property type="term" value="F:porphobilinogen synthase activity"/>
    <property type="evidence" value="ECO:0007669"/>
    <property type="project" value="UniProtKB-EC"/>
</dbReference>
<feature type="active site" description="Schiff-base intermediate with substrate" evidence="10">
    <location>
        <position position="298"/>
    </location>
</feature>
<comment type="function">
    <text evidence="7">Catalyzes an early step in the biosynthesis of tetrapyrroles. Binds two molecules of 5-aminolevulinate per subunit, each at a distinct site, and catalyzes their condensation to form porphobilinogen.</text>
</comment>
<gene>
    <name evidence="12" type="ORF">N7517_004018</name>
</gene>
<accession>A0A9W9V7U9</accession>
<comment type="pathway">
    <text evidence="1">Porphyrin-containing compound metabolism; protoporphyrin-IX biosynthesis; coproporphyrinogen-III from 5-aminolevulinate: step 1/4.</text>
</comment>
<dbReference type="RefSeq" id="XP_056577998.1">
    <property type="nucleotide sequence ID" value="XM_056721748.1"/>
</dbReference>
<dbReference type="SUPFAM" id="SSF51569">
    <property type="entry name" value="Aldolase"/>
    <property type="match status" value="1"/>
</dbReference>
<dbReference type="PIRSF" id="PIRSF001415">
    <property type="entry name" value="Porphbilin_synth"/>
    <property type="match status" value="1"/>
</dbReference>
<dbReference type="EMBL" id="JAPZBT010000002">
    <property type="protein sequence ID" value="KAJ5372012.1"/>
    <property type="molecule type" value="Genomic_DNA"/>
</dbReference>
<dbReference type="PANTHER" id="PTHR11458:SF0">
    <property type="entry name" value="DELTA-AMINOLEVULINIC ACID DEHYDRATASE"/>
    <property type="match status" value="1"/>
</dbReference>
<evidence type="ECO:0000256" key="3">
    <source>
        <dbReference type="ARBA" id="ARBA00012053"/>
    </source>
</evidence>
<evidence type="ECO:0000256" key="7">
    <source>
        <dbReference type="ARBA" id="ARBA00025628"/>
    </source>
</evidence>
<dbReference type="NCBIfam" id="NF006762">
    <property type="entry name" value="PRK09283.1"/>
    <property type="match status" value="1"/>
</dbReference>
<evidence type="ECO:0000256" key="4">
    <source>
        <dbReference type="ARBA" id="ARBA00023133"/>
    </source>
</evidence>
<dbReference type="GO" id="GO:0006783">
    <property type="term" value="P:heme biosynthetic process"/>
    <property type="evidence" value="ECO:0007669"/>
    <property type="project" value="UniProtKB-KW"/>
</dbReference>
<evidence type="ECO:0000256" key="11">
    <source>
        <dbReference type="RuleBase" id="RU004161"/>
    </source>
</evidence>
<comment type="caution">
    <text evidence="12">The sequence shown here is derived from an EMBL/GenBank/DDBJ whole genome shotgun (WGS) entry which is preliminary data.</text>
</comment>
<dbReference type="Gene3D" id="3.20.20.70">
    <property type="entry name" value="Aldolase class I"/>
    <property type="match status" value="1"/>
</dbReference>
<name>A0A9W9V7U9_9EURO</name>
<dbReference type="PANTHER" id="PTHR11458">
    <property type="entry name" value="DELTA-AMINOLEVULINIC ACID DEHYDRATASE"/>
    <property type="match status" value="1"/>
</dbReference>
<dbReference type="InterPro" id="IPR013785">
    <property type="entry name" value="Aldolase_TIM"/>
</dbReference>
<dbReference type="Proteomes" id="UP001147752">
    <property type="component" value="Unassembled WGS sequence"/>
</dbReference>
<evidence type="ECO:0000256" key="8">
    <source>
        <dbReference type="ARBA" id="ARBA00032837"/>
    </source>
</evidence>
<dbReference type="GO" id="GO:0005829">
    <property type="term" value="C:cytosol"/>
    <property type="evidence" value="ECO:0007669"/>
    <property type="project" value="TreeGrafter"/>
</dbReference>
<dbReference type="PRINTS" id="PR00144">
    <property type="entry name" value="DALDHYDRTASE"/>
</dbReference>
<evidence type="ECO:0000313" key="13">
    <source>
        <dbReference type="Proteomes" id="UP001147752"/>
    </source>
</evidence>
<evidence type="ECO:0000256" key="2">
    <source>
        <dbReference type="ARBA" id="ARBA00008055"/>
    </source>
</evidence>
<dbReference type="EC" id="4.2.1.24" evidence="3"/>
<evidence type="ECO:0000256" key="1">
    <source>
        <dbReference type="ARBA" id="ARBA00004694"/>
    </source>
</evidence>
<dbReference type="GO" id="GO:0008270">
    <property type="term" value="F:zinc ion binding"/>
    <property type="evidence" value="ECO:0007669"/>
    <property type="project" value="TreeGrafter"/>
</dbReference>
<dbReference type="OrthoDB" id="1530at2759"/>
<keyword evidence="13" id="KW-1185">Reference proteome</keyword>
<evidence type="ECO:0000256" key="9">
    <source>
        <dbReference type="ARBA" id="ARBA00047651"/>
    </source>
</evidence>
<organism evidence="12 13">
    <name type="scientific">Penicillium concentricum</name>
    <dbReference type="NCBI Taxonomy" id="293559"/>
    <lineage>
        <taxon>Eukaryota</taxon>
        <taxon>Fungi</taxon>
        <taxon>Dikarya</taxon>
        <taxon>Ascomycota</taxon>
        <taxon>Pezizomycotina</taxon>
        <taxon>Eurotiomycetes</taxon>
        <taxon>Eurotiomycetidae</taxon>
        <taxon>Eurotiales</taxon>
        <taxon>Aspergillaceae</taxon>
        <taxon>Penicillium</taxon>
    </lineage>
</organism>
<evidence type="ECO:0000256" key="6">
    <source>
        <dbReference type="ARBA" id="ARBA00023244"/>
    </source>
</evidence>
<keyword evidence="5" id="KW-0456">Lyase</keyword>
<feature type="active site" description="Schiff-base intermediate with substrate" evidence="10">
    <location>
        <position position="245"/>
    </location>
</feature>
<evidence type="ECO:0000313" key="12">
    <source>
        <dbReference type="EMBL" id="KAJ5372012.1"/>
    </source>
</evidence>
<dbReference type="GeneID" id="81460931"/>
<comment type="catalytic activity">
    <reaction evidence="9">
        <text>2 5-aminolevulinate = porphobilinogen + 2 H2O + H(+)</text>
        <dbReference type="Rhea" id="RHEA:24064"/>
        <dbReference type="ChEBI" id="CHEBI:15377"/>
        <dbReference type="ChEBI" id="CHEBI:15378"/>
        <dbReference type="ChEBI" id="CHEBI:58126"/>
        <dbReference type="ChEBI" id="CHEBI:356416"/>
        <dbReference type="EC" id="4.2.1.24"/>
    </reaction>
</comment>
<keyword evidence="4" id="KW-0350">Heme biosynthesis</keyword>
<dbReference type="InterPro" id="IPR001731">
    <property type="entry name" value="ALAD"/>
</dbReference>
<keyword evidence="6" id="KW-0627">Porphyrin biosynthesis</keyword>
<evidence type="ECO:0000256" key="10">
    <source>
        <dbReference type="PIRSR" id="PIRSR001415-1"/>
    </source>
</evidence>
<comment type="similarity">
    <text evidence="2 11">Belongs to the ALAD family.</text>
</comment>
<dbReference type="SMART" id="SM01004">
    <property type="entry name" value="ALAD"/>
    <property type="match status" value="1"/>
</dbReference>
<sequence length="371" mass="40491">MSASEPLPVTQVTFPTASNNQWTQDGTAHISSQLKSGYNHTVSAMWQAERQLHKVNTPDFTFLTAACAKKDSQSMFIYPVFLSTDPDREEPIPSLPGQYIRGLNKLLPFLSNLVAKGLHSVILFGTLLSSHTKDNIGSMADSVDGPIRPAIPLIRQSFPNLYVIADVSLCEYTDHGHSSVLFEDGTVDNEATVTRVSDMALSFAAAGANCVAPSDMSDGRIRAIKLKLLEARLESKVAIMSYSAKYASCLYGPFREAVSSKLVTDEHKRYLLPPPARKLAQKVMLRDMHEGADMIIVKPAYADIISDAKSIANVPVVAMQVSGEFAMLHAAARAGVFDLKTIAFETTEVIVRSGADAILSYFTPEFLDWLS</sequence>
<evidence type="ECO:0000256" key="5">
    <source>
        <dbReference type="ARBA" id="ARBA00023239"/>
    </source>
</evidence>
<dbReference type="Pfam" id="PF00490">
    <property type="entry name" value="ALAD"/>
    <property type="match status" value="1"/>
</dbReference>
<protein>
    <recommendedName>
        <fullName evidence="3">porphobilinogen synthase</fullName>
        <ecNumber evidence="3">4.2.1.24</ecNumber>
    </recommendedName>
    <alternativeName>
        <fullName evidence="8">Porphobilinogen synthase</fullName>
    </alternativeName>
</protein>